<evidence type="ECO:0000256" key="1">
    <source>
        <dbReference type="PROSITE-ProRule" id="PRU00520"/>
    </source>
</evidence>
<dbReference type="InterPro" id="IPR036046">
    <property type="entry name" value="Acylphosphatase-like_dom_sf"/>
</dbReference>
<sequence>MSTTYELIIYGKVQHVGFRDKIENIGKILGIDGIIYNYKDGTVRILVNFDSERKKKLFKELIKELEEVDNLIKIEKIEEKELNTFIEFPEEINRISADDLLELNKKLDEGVKYIKLIFGSLEKLNVKIDKQTEILEKLNTKVDRQTEILEKLNVKMDKQTEILNNQTKILENLTEKIDKQTELLTESLNRLKEEMKEIKEILKQN</sequence>
<dbReference type="KEGG" id="mig:Metig_1756"/>
<dbReference type="STRING" id="880724.Metig_1756"/>
<feature type="domain" description="Acylphosphatase-like" evidence="4">
    <location>
        <begin position="4"/>
        <end position="97"/>
    </location>
</feature>
<proteinExistence type="inferred from homology"/>
<dbReference type="PROSITE" id="PS00150">
    <property type="entry name" value="ACYLPHOSPHATASE_1"/>
    <property type="match status" value="1"/>
</dbReference>
<organism evidence="6">
    <name type="scientific">Methanotorris igneus (strain DSM 5666 / JCM 11834 / Kol 5)</name>
    <dbReference type="NCBI Taxonomy" id="880724"/>
    <lineage>
        <taxon>Archaea</taxon>
        <taxon>Methanobacteriati</taxon>
        <taxon>Methanobacteriota</taxon>
        <taxon>Methanomada group</taxon>
        <taxon>Methanococci</taxon>
        <taxon>Methanococcales</taxon>
        <taxon>Methanocaldococcaceae</taxon>
        <taxon>Methanotorris</taxon>
    </lineage>
</organism>
<dbReference type="AlphaFoldDB" id="F6BC82"/>
<feature type="coiled-coil region" evidence="3">
    <location>
        <begin position="121"/>
        <end position="205"/>
    </location>
</feature>
<evidence type="ECO:0000256" key="3">
    <source>
        <dbReference type="SAM" id="Coils"/>
    </source>
</evidence>
<dbReference type="PANTHER" id="PTHR47268:SF4">
    <property type="entry name" value="ACYLPHOSPHATASE"/>
    <property type="match status" value="1"/>
</dbReference>
<feature type="active site" evidence="1">
    <location>
        <position position="19"/>
    </location>
</feature>
<name>F6BC82_METIK</name>
<dbReference type="RefSeq" id="WP_013799877.1">
    <property type="nucleotide sequence ID" value="NC_015562.1"/>
</dbReference>
<dbReference type="SUPFAM" id="SSF54975">
    <property type="entry name" value="Acylphosphatase/BLUF domain-like"/>
    <property type="match status" value="1"/>
</dbReference>
<evidence type="ECO:0000313" key="6">
    <source>
        <dbReference type="Proteomes" id="UP000009227"/>
    </source>
</evidence>
<keyword evidence="1" id="KW-0378">Hydrolase</keyword>
<accession>F6BC82</accession>
<dbReference type="InterPro" id="IPR017968">
    <property type="entry name" value="Acylphosphatase_CS"/>
</dbReference>
<dbReference type="EMBL" id="CP002737">
    <property type="protein sequence ID" value="AEF97288.1"/>
    <property type="molecule type" value="Genomic_DNA"/>
</dbReference>
<evidence type="ECO:0000313" key="5">
    <source>
        <dbReference type="EMBL" id="AEF97288.1"/>
    </source>
</evidence>
<dbReference type="HOGENOM" id="CLU_080336_0_0_2"/>
<dbReference type="PANTHER" id="PTHR47268">
    <property type="entry name" value="ACYLPHOSPHATASE"/>
    <property type="match status" value="1"/>
</dbReference>
<protein>
    <recommendedName>
        <fullName evidence="1">acylphosphatase</fullName>
        <ecNumber evidence="1">3.6.1.7</ecNumber>
    </recommendedName>
</protein>
<dbReference type="GeneID" id="10644630"/>
<dbReference type="InterPro" id="IPR020456">
    <property type="entry name" value="Acylphosphatase"/>
</dbReference>
<dbReference type="PROSITE" id="PS51160">
    <property type="entry name" value="ACYLPHOSPHATASE_3"/>
    <property type="match status" value="1"/>
</dbReference>
<keyword evidence="6" id="KW-1185">Reference proteome</keyword>
<dbReference type="Proteomes" id="UP000009227">
    <property type="component" value="Chromosome"/>
</dbReference>
<dbReference type="InterPro" id="IPR001792">
    <property type="entry name" value="Acylphosphatase-like_dom"/>
</dbReference>
<dbReference type="EC" id="3.6.1.7" evidence="1"/>
<feature type="active site" evidence="1">
    <location>
        <position position="37"/>
    </location>
</feature>
<comment type="catalytic activity">
    <reaction evidence="1">
        <text>an acyl phosphate + H2O = a carboxylate + phosphate + H(+)</text>
        <dbReference type="Rhea" id="RHEA:14965"/>
        <dbReference type="ChEBI" id="CHEBI:15377"/>
        <dbReference type="ChEBI" id="CHEBI:15378"/>
        <dbReference type="ChEBI" id="CHEBI:29067"/>
        <dbReference type="ChEBI" id="CHEBI:43474"/>
        <dbReference type="ChEBI" id="CHEBI:59918"/>
        <dbReference type="EC" id="3.6.1.7"/>
    </reaction>
</comment>
<gene>
    <name evidence="5" type="ordered locus">Metig_1756</name>
</gene>
<dbReference type="GO" id="GO:0003998">
    <property type="term" value="F:acylphosphatase activity"/>
    <property type="evidence" value="ECO:0007669"/>
    <property type="project" value="UniProtKB-EC"/>
</dbReference>
<evidence type="ECO:0000259" key="4">
    <source>
        <dbReference type="PROSITE" id="PS51160"/>
    </source>
</evidence>
<dbReference type="Gene3D" id="3.30.70.100">
    <property type="match status" value="1"/>
</dbReference>
<reference evidence="5 6" key="1">
    <citation type="submission" date="2011-05" db="EMBL/GenBank/DDBJ databases">
        <title>Complete sequence of Methanotorris igneus Kol 5.</title>
        <authorList>
            <consortium name="US DOE Joint Genome Institute"/>
            <person name="Lucas S."/>
            <person name="Han J."/>
            <person name="Lapidus A."/>
            <person name="Cheng J.-F."/>
            <person name="Goodwin L."/>
            <person name="Pitluck S."/>
            <person name="Peters L."/>
            <person name="Mikhailova N."/>
            <person name="Chertkov O."/>
            <person name="Han C."/>
            <person name="Tapia R."/>
            <person name="Land M."/>
            <person name="Hauser L."/>
            <person name="Kyrpides N."/>
            <person name="Ivanova N."/>
            <person name="Pagani I."/>
            <person name="Sieprawska-Lupa M."/>
            <person name="Whitman W."/>
            <person name="Woyke T."/>
        </authorList>
    </citation>
    <scope>NUCLEOTIDE SEQUENCE [LARGE SCALE GENOMIC DNA]</scope>
    <source>
        <strain evidence="6">DSM 5666 / JCM 11834 / Kol 5</strain>
    </source>
</reference>
<keyword evidence="3" id="KW-0175">Coiled coil</keyword>
<comment type="similarity">
    <text evidence="2">Belongs to the acylphosphatase family.</text>
</comment>
<dbReference type="Pfam" id="PF00708">
    <property type="entry name" value="Acylphosphatase"/>
    <property type="match status" value="1"/>
</dbReference>
<dbReference type="OrthoDB" id="6643at2157"/>
<evidence type="ECO:0000256" key="2">
    <source>
        <dbReference type="RuleBase" id="RU004168"/>
    </source>
</evidence>